<proteinExistence type="inferred from homology"/>
<evidence type="ECO:0000256" key="1">
    <source>
        <dbReference type="ARBA" id="ARBA00004651"/>
    </source>
</evidence>
<dbReference type="InterPro" id="IPR055348">
    <property type="entry name" value="DctQ"/>
</dbReference>
<evidence type="ECO:0000256" key="7">
    <source>
        <dbReference type="RuleBase" id="RU369079"/>
    </source>
</evidence>
<dbReference type="AlphaFoldDB" id="A0A1I4D0R7"/>
<evidence type="ECO:0000313" key="9">
    <source>
        <dbReference type="EMBL" id="SFK85691.1"/>
    </source>
</evidence>
<dbReference type="STRING" id="195913.SAMN04488004_10364"/>
<comment type="subcellular location">
    <subcellularLocation>
        <location evidence="7">Cell inner membrane</location>
        <topology evidence="7">Multi-pass membrane protein</topology>
    </subcellularLocation>
    <subcellularLocation>
        <location evidence="1">Cell membrane</location>
        <topology evidence="1">Multi-pass membrane protein</topology>
    </subcellularLocation>
</comment>
<dbReference type="GO" id="GO:0005886">
    <property type="term" value="C:plasma membrane"/>
    <property type="evidence" value="ECO:0007669"/>
    <property type="project" value="UniProtKB-SubCell"/>
</dbReference>
<gene>
    <name evidence="9" type="ORF">SAMN04488004_10364</name>
</gene>
<dbReference type="GO" id="GO:0022857">
    <property type="term" value="F:transmembrane transporter activity"/>
    <property type="evidence" value="ECO:0007669"/>
    <property type="project" value="UniProtKB-UniRule"/>
</dbReference>
<dbReference type="EMBL" id="FOTF01000003">
    <property type="protein sequence ID" value="SFK85691.1"/>
    <property type="molecule type" value="Genomic_DNA"/>
</dbReference>
<keyword evidence="10" id="KW-1185">Reference proteome</keyword>
<keyword evidence="4 7" id="KW-0812">Transmembrane</keyword>
<keyword evidence="7" id="KW-0997">Cell inner membrane</keyword>
<comment type="similarity">
    <text evidence="7">Belongs to the TRAP transporter small permease family.</text>
</comment>
<sequence>MYSFFLKLSKLMAWLGGAMLTALIVMVCTSVLGREVNGILHADWLVSLAPGLSRWLLDLGIGPVNGDFELVESGIAFSIFAFLPLCQLTGGHATVDVFTNYLSDRVNQGLRLVTDIVFAGVMVLIAWQLWLGLASKKSSGQTTFLLEMPVWWAYALSLSGAIVAAVIACYVAAMRLREVASGRVILPIDLGANH</sequence>
<keyword evidence="3" id="KW-1003">Cell membrane</keyword>
<evidence type="ECO:0000256" key="3">
    <source>
        <dbReference type="ARBA" id="ARBA00022475"/>
    </source>
</evidence>
<dbReference type="Proteomes" id="UP000199550">
    <property type="component" value="Unassembled WGS sequence"/>
</dbReference>
<evidence type="ECO:0000259" key="8">
    <source>
        <dbReference type="Pfam" id="PF04290"/>
    </source>
</evidence>
<keyword evidence="6 7" id="KW-0472">Membrane</keyword>
<evidence type="ECO:0000256" key="4">
    <source>
        <dbReference type="ARBA" id="ARBA00022692"/>
    </source>
</evidence>
<evidence type="ECO:0000256" key="2">
    <source>
        <dbReference type="ARBA" id="ARBA00022448"/>
    </source>
</evidence>
<comment type="function">
    <text evidence="7">Part of the tripartite ATP-independent periplasmic (TRAP) transport system.</text>
</comment>
<keyword evidence="5 7" id="KW-1133">Transmembrane helix</keyword>
<feature type="transmembrane region" description="Helical" evidence="7">
    <location>
        <begin position="12"/>
        <end position="32"/>
    </location>
</feature>
<feature type="transmembrane region" description="Helical" evidence="7">
    <location>
        <begin position="110"/>
        <end position="131"/>
    </location>
</feature>
<comment type="subunit">
    <text evidence="7">The complex comprises the extracytoplasmic solute receptor protein and the two transmembrane proteins.</text>
</comment>
<reference evidence="9 10" key="1">
    <citation type="submission" date="2016-10" db="EMBL/GenBank/DDBJ databases">
        <authorList>
            <person name="de Groot N.N."/>
        </authorList>
    </citation>
    <scope>NUCLEOTIDE SEQUENCE [LARGE SCALE GENOMIC DNA]</scope>
    <source>
        <strain evidence="9 10">DSM 16199</strain>
    </source>
</reference>
<dbReference type="RefSeq" id="WP_090185520.1">
    <property type="nucleotide sequence ID" value="NZ_FOTF01000003.1"/>
</dbReference>
<evidence type="ECO:0000256" key="6">
    <source>
        <dbReference type="ARBA" id="ARBA00023136"/>
    </source>
</evidence>
<feature type="transmembrane region" description="Helical" evidence="7">
    <location>
        <begin position="151"/>
        <end position="173"/>
    </location>
</feature>
<dbReference type="OrthoDB" id="6183232at2"/>
<feature type="domain" description="Tripartite ATP-independent periplasmic transporters DctQ component" evidence="8">
    <location>
        <begin position="51"/>
        <end position="170"/>
    </location>
</feature>
<organism evidence="9 10">
    <name type="scientific">Loktanella salsilacus</name>
    <dbReference type="NCBI Taxonomy" id="195913"/>
    <lineage>
        <taxon>Bacteria</taxon>
        <taxon>Pseudomonadati</taxon>
        <taxon>Pseudomonadota</taxon>
        <taxon>Alphaproteobacteria</taxon>
        <taxon>Rhodobacterales</taxon>
        <taxon>Roseobacteraceae</taxon>
        <taxon>Loktanella</taxon>
    </lineage>
</organism>
<evidence type="ECO:0000256" key="5">
    <source>
        <dbReference type="ARBA" id="ARBA00022989"/>
    </source>
</evidence>
<comment type="caution">
    <text evidence="7">Lacks conserved residue(s) required for the propagation of feature annotation.</text>
</comment>
<accession>A0A1I4D0R7</accession>
<keyword evidence="2 7" id="KW-0813">Transport</keyword>
<dbReference type="Pfam" id="PF04290">
    <property type="entry name" value="DctQ"/>
    <property type="match status" value="1"/>
</dbReference>
<evidence type="ECO:0000313" key="10">
    <source>
        <dbReference type="Proteomes" id="UP000199550"/>
    </source>
</evidence>
<name>A0A1I4D0R7_9RHOB</name>
<protein>
    <recommendedName>
        <fullName evidence="7">TRAP transporter small permease protein</fullName>
    </recommendedName>
</protein>